<keyword evidence="1" id="KW-0175">Coiled coil</keyword>
<evidence type="ECO:0000256" key="1">
    <source>
        <dbReference type="SAM" id="Coils"/>
    </source>
</evidence>
<gene>
    <name evidence="3" type="ORF">BGW38_000293</name>
</gene>
<dbReference type="Proteomes" id="UP000780801">
    <property type="component" value="Unassembled WGS sequence"/>
</dbReference>
<comment type="caution">
    <text evidence="3">The sequence shown here is derived from an EMBL/GenBank/DDBJ whole genome shotgun (WGS) entry which is preliminary data.</text>
</comment>
<name>A0A9P6FX77_9FUNG</name>
<feature type="compositionally biased region" description="Polar residues" evidence="2">
    <location>
        <begin position="175"/>
        <end position="190"/>
    </location>
</feature>
<feature type="compositionally biased region" description="Basic and acidic residues" evidence="2">
    <location>
        <begin position="163"/>
        <end position="173"/>
    </location>
</feature>
<feature type="coiled-coil region" evidence="1">
    <location>
        <begin position="331"/>
        <end position="365"/>
    </location>
</feature>
<evidence type="ECO:0000256" key="2">
    <source>
        <dbReference type="SAM" id="MobiDB-lite"/>
    </source>
</evidence>
<feature type="region of interest" description="Disordered" evidence="2">
    <location>
        <begin position="155"/>
        <end position="194"/>
    </location>
</feature>
<proteinExistence type="predicted"/>
<accession>A0A9P6FX77</accession>
<organism evidence="3 4">
    <name type="scientific">Lunasporangiospora selenospora</name>
    <dbReference type="NCBI Taxonomy" id="979761"/>
    <lineage>
        <taxon>Eukaryota</taxon>
        <taxon>Fungi</taxon>
        <taxon>Fungi incertae sedis</taxon>
        <taxon>Mucoromycota</taxon>
        <taxon>Mortierellomycotina</taxon>
        <taxon>Mortierellomycetes</taxon>
        <taxon>Mortierellales</taxon>
        <taxon>Mortierellaceae</taxon>
        <taxon>Lunasporangiospora</taxon>
    </lineage>
</organism>
<keyword evidence="4" id="KW-1185">Reference proteome</keyword>
<dbReference type="EMBL" id="JAABOA010001077">
    <property type="protein sequence ID" value="KAF9582366.1"/>
    <property type="molecule type" value="Genomic_DNA"/>
</dbReference>
<evidence type="ECO:0000313" key="4">
    <source>
        <dbReference type="Proteomes" id="UP000780801"/>
    </source>
</evidence>
<sequence length="400" mass="44523">MMARRASSQQEQVWMDLLRPTPADSLNTIEASATMTNSNSVNDTLEKVWKNASPDAQTRVAAGAMPKTTLNYLDAAASIPSSWPMAPWAIRTEAALMEFEAIYRDDAGPIMPPTAMQSALSLENDIRSVAGPSAEFNEVEQWSREFLNAVSASAPTTATAKEMSQETKSDPSKDSIGTHSTLQEQPSQRRGSLKTCGFMWDGKRTLQNEYPEATLDELYAAEFLQETEAGLQSEGEKNFPLREAQEPSLSLVAGSEPMTYRTDVMTPSPVTPLLDTWALEREQVQECIADFDRTREQEEVQNQRGKREMEQAVQGGYNDDVFESDMLTAWMETLAQEKKESVEQKAVAEAKLQRQEQSKETASAEDSVILEMAVRRLNALMHQLDRRPVVRSTPGSIQVL</sequence>
<protein>
    <submittedName>
        <fullName evidence="3">Uncharacterized protein</fullName>
    </submittedName>
</protein>
<evidence type="ECO:0000313" key="3">
    <source>
        <dbReference type="EMBL" id="KAF9582366.1"/>
    </source>
</evidence>
<reference evidence="3" key="1">
    <citation type="journal article" date="2020" name="Fungal Divers.">
        <title>Resolving the Mortierellaceae phylogeny through synthesis of multi-gene phylogenetics and phylogenomics.</title>
        <authorList>
            <person name="Vandepol N."/>
            <person name="Liber J."/>
            <person name="Desiro A."/>
            <person name="Na H."/>
            <person name="Kennedy M."/>
            <person name="Barry K."/>
            <person name="Grigoriev I.V."/>
            <person name="Miller A.N."/>
            <person name="O'Donnell K."/>
            <person name="Stajich J.E."/>
            <person name="Bonito G."/>
        </authorList>
    </citation>
    <scope>NUCLEOTIDE SEQUENCE</scope>
    <source>
        <strain evidence="3">KOD1015</strain>
    </source>
</reference>
<dbReference type="AlphaFoldDB" id="A0A9P6FX77"/>
<dbReference type="OrthoDB" id="2448162at2759"/>